<sequence>MEMNIRIFATLEEAQSGHGIPHRDYAQYHAYCTKRLARLRRVKDVRTHLLHNHRYVEGVSGRRHAYCARKYYQDEECKEPVVMHENLLWDIFFQAERAWAQACEMEASSQSIKSHVQRRLNKAAKWASQIPELAKSLQCDETTIREAEAYAAWMKGNASLKRESYVEAFRSYRSSRQLLLQLVKELGKSAEVDDADRQRLTLSDIWMTRAESVIKPLERYCHYEARDDLEPSDLIDEDQISSTTGSKSAGGIMLNFRSKQIALDEYKDLAVMYLKMEESLKNLNMTSHHDEDSFMKLFSDLDDAVKWTHSALHRYESLPDGPAVSARRQDLQAIAAFFEYQKLSVWGQRQERRVTDLDSSADILHVYDTLLQNAQAMLNLLDSGNGDDMQDDAQWLEAQAHVIRIRAFRCYYLARLFESSNSAVEVYPKDMLAFIQYTKKLAKRAEEEIAACDMEDVDCYLKDLEKLQKKIEIATCRMKAVEFLERTSGGEMSKQTNRPLWMRLDEMDCGSILVDSPPLPVPIPGKPIFYDIAWQYIGGDYPTDVLEAYIKEHDEEGKTEKKTRSGFFGWFG</sequence>
<dbReference type="Proteomes" id="UP000198406">
    <property type="component" value="Unassembled WGS sequence"/>
</dbReference>
<dbReference type="PANTHER" id="PTHR12860">
    <property type="entry name" value="SIGNAL RECOGNITION PARTICLE 68 KDA PROTEIN"/>
    <property type="match status" value="1"/>
</dbReference>
<dbReference type="GO" id="GO:0030942">
    <property type="term" value="F:endoplasmic reticulum signal peptide binding"/>
    <property type="evidence" value="ECO:0007669"/>
    <property type="project" value="InterPro"/>
</dbReference>
<dbReference type="GO" id="GO:0005730">
    <property type="term" value="C:nucleolus"/>
    <property type="evidence" value="ECO:0007669"/>
    <property type="project" value="UniProtKB-SubCell"/>
</dbReference>
<dbReference type="GO" id="GO:0008312">
    <property type="term" value="F:7S RNA binding"/>
    <property type="evidence" value="ECO:0007669"/>
    <property type="project" value="InterPro"/>
</dbReference>
<keyword evidence="6" id="KW-0733">Signal recognition particle</keyword>
<keyword evidence="4" id="KW-0963">Cytoplasm</keyword>
<comment type="subcellular location">
    <subcellularLocation>
        <location evidence="1">Cytoplasm</location>
    </subcellularLocation>
    <subcellularLocation>
        <location evidence="2">Nucleus</location>
        <location evidence="2">Nucleolus</location>
    </subcellularLocation>
</comment>
<dbReference type="GO" id="GO:0005786">
    <property type="term" value="C:signal recognition particle, endoplasmic reticulum targeting"/>
    <property type="evidence" value="ECO:0007669"/>
    <property type="project" value="UniProtKB-KW"/>
</dbReference>
<protein>
    <recommendedName>
        <fullName evidence="9">Signal recognition particle subunit SRP68</fullName>
    </recommendedName>
</protein>
<comment type="caution">
    <text evidence="11">The sequence shown here is derived from an EMBL/GenBank/DDBJ whole genome shotgun (WGS) entry which is preliminary data.</text>
</comment>
<feature type="coiled-coil region" evidence="10">
    <location>
        <begin position="457"/>
        <end position="484"/>
    </location>
</feature>
<proteinExistence type="inferred from homology"/>
<dbReference type="GO" id="GO:0006614">
    <property type="term" value="P:SRP-dependent cotranslational protein targeting to membrane"/>
    <property type="evidence" value="ECO:0007669"/>
    <property type="project" value="InterPro"/>
</dbReference>
<dbReference type="OrthoDB" id="10255118at2759"/>
<evidence type="ECO:0000256" key="5">
    <source>
        <dbReference type="ARBA" id="ARBA00022884"/>
    </source>
</evidence>
<evidence type="ECO:0000256" key="1">
    <source>
        <dbReference type="ARBA" id="ARBA00004496"/>
    </source>
</evidence>
<evidence type="ECO:0000256" key="3">
    <source>
        <dbReference type="ARBA" id="ARBA00009352"/>
    </source>
</evidence>
<evidence type="ECO:0000313" key="12">
    <source>
        <dbReference type="Proteomes" id="UP000198406"/>
    </source>
</evidence>
<dbReference type="Pfam" id="PF16969">
    <property type="entry name" value="SRP68"/>
    <property type="match status" value="2"/>
</dbReference>
<dbReference type="InterPro" id="IPR038253">
    <property type="entry name" value="SRP68_N_sf"/>
</dbReference>
<organism evidence="11 12">
    <name type="scientific">Fistulifera solaris</name>
    <name type="common">Oleaginous diatom</name>
    <dbReference type="NCBI Taxonomy" id="1519565"/>
    <lineage>
        <taxon>Eukaryota</taxon>
        <taxon>Sar</taxon>
        <taxon>Stramenopiles</taxon>
        <taxon>Ochrophyta</taxon>
        <taxon>Bacillariophyta</taxon>
        <taxon>Bacillariophyceae</taxon>
        <taxon>Bacillariophycidae</taxon>
        <taxon>Naviculales</taxon>
        <taxon>Naviculaceae</taxon>
        <taxon>Fistulifera</taxon>
    </lineage>
</organism>
<dbReference type="InParanoid" id="A0A1Z5KJT5"/>
<dbReference type="PANTHER" id="PTHR12860:SF0">
    <property type="entry name" value="SIGNAL RECOGNITION PARTICLE SUBUNIT SRP68"/>
    <property type="match status" value="1"/>
</dbReference>
<evidence type="ECO:0000313" key="11">
    <source>
        <dbReference type="EMBL" id="GAX26375.1"/>
    </source>
</evidence>
<keyword evidence="12" id="KW-1185">Reference proteome</keyword>
<evidence type="ECO:0000256" key="4">
    <source>
        <dbReference type="ARBA" id="ARBA00022490"/>
    </source>
</evidence>
<accession>A0A1Z5KJT5</accession>
<name>A0A1Z5KJT5_FISSO</name>
<dbReference type="EMBL" id="BDSP01000242">
    <property type="protein sequence ID" value="GAX26375.1"/>
    <property type="molecule type" value="Genomic_DNA"/>
</dbReference>
<evidence type="ECO:0000256" key="6">
    <source>
        <dbReference type="ARBA" id="ARBA00023135"/>
    </source>
</evidence>
<keyword evidence="10" id="KW-0175">Coiled coil</keyword>
<dbReference type="InterPro" id="IPR026258">
    <property type="entry name" value="SRP68"/>
</dbReference>
<evidence type="ECO:0000256" key="2">
    <source>
        <dbReference type="ARBA" id="ARBA00004604"/>
    </source>
</evidence>
<dbReference type="Gene3D" id="1.10.3450.40">
    <property type="entry name" value="Signal recognition particle, SRP68 subunit, RNA-binding domain"/>
    <property type="match status" value="1"/>
</dbReference>
<keyword evidence="7" id="KW-0539">Nucleus</keyword>
<dbReference type="GO" id="GO:0005047">
    <property type="term" value="F:signal recognition particle binding"/>
    <property type="evidence" value="ECO:0007669"/>
    <property type="project" value="InterPro"/>
</dbReference>
<reference evidence="11 12" key="1">
    <citation type="journal article" date="2015" name="Plant Cell">
        <title>Oil accumulation by the oleaginous diatom Fistulifera solaris as revealed by the genome and transcriptome.</title>
        <authorList>
            <person name="Tanaka T."/>
            <person name="Maeda Y."/>
            <person name="Veluchamy A."/>
            <person name="Tanaka M."/>
            <person name="Abida H."/>
            <person name="Marechal E."/>
            <person name="Bowler C."/>
            <person name="Muto M."/>
            <person name="Sunaga Y."/>
            <person name="Tanaka M."/>
            <person name="Yoshino T."/>
            <person name="Taniguchi T."/>
            <person name="Fukuda Y."/>
            <person name="Nemoto M."/>
            <person name="Matsumoto M."/>
            <person name="Wong P.S."/>
            <person name="Aburatani S."/>
            <person name="Fujibuchi W."/>
        </authorList>
    </citation>
    <scope>NUCLEOTIDE SEQUENCE [LARGE SCALE GENOMIC DNA]</scope>
    <source>
        <strain evidence="11 12">JPCC DA0580</strain>
    </source>
</reference>
<comment type="similarity">
    <text evidence="3">Belongs to the SRP68 family.</text>
</comment>
<evidence type="ECO:0000256" key="10">
    <source>
        <dbReference type="SAM" id="Coils"/>
    </source>
</evidence>
<gene>
    <name evidence="11" type="ORF">FisN_2Hh207</name>
</gene>
<keyword evidence="8" id="KW-0687">Ribonucleoprotein</keyword>
<evidence type="ECO:0000256" key="8">
    <source>
        <dbReference type="ARBA" id="ARBA00023274"/>
    </source>
</evidence>
<dbReference type="AlphaFoldDB" id="A0A1Z5KJT5"/>
<keyword evidence="5" id="KW-0694">RNA-binding</keyword>
<evidence type="ECO:0000256" key="9">
    <source>
        <dbReference type="ARBA" id="ARBA00029498"/>
    </source>
</evidence>
<evidence type="ECO:0000256" key="7">
    <source>
        <dbReference type="ARBA" id="ARBA00023242"/>
    </source>
</evidence>